<evidence type="ECO:0008006" key="5">
    <source>
        <dbReference type="Google" id="ProtNLM"/>
    </source>
</evidence>
<dbReference type="AlphaFoldDB" id="A0A1H3PYI8"/>
<dbReference type="OrthoDB" id="25996at2"/>
<dbReference type="STRING" id="381665.SAMN05216554_2181"/>
<reference evidence="3 4" key="1">
    <citation type="submission" date="2016-10" db="EMBL/GenBank/DDBJ databases">
        <authorList>
            <person name="de Groot N.N."/>
        </authorList>
    </citation>
    <scope>NUCLEOTIDE SEQUENCE [LARGE SCALE GENOMIC DNA]</scope>
    <source>
        <strain evidence="3 4">CGMCC 4.3491</strain>
    </source>
</reference>
<name>A0A1H3PYI8_9MICO</name>
<evidence type="ECO:0000313" key="4">
    <source>
        <dbReference type="Proteomes" id="UP000198891"/>
    </source>
</evidence>
<accession>A0A1H3PYI8</accession>
<evidence type="ECO:0000313" key="3">
    <source>
        <dbReference type="EMBL" id="SDZ06001.1"/>
    </source>
</evidence>
<evidence type="ECO:0000256" key="2">
    <source>
        <dbReference type="SAM" id="SignalP"/>
    </source>
</evidence>
<dbReference type="RefSeq" id="WP_092553125.1">
    <property type="nucleotide sequence ID" value="NZ_FNPZ01000002.1"/>
</dbReference>
<dbReference type="PROSITE" id="PS51257">
    <property type="entry name" value="PROKAR_LIPOPROTEIN"/>
    <property type="match status" value="1"/>
</dbReference>
<feature type="compositionally biased region" description="Polar residues" evidence="1">
    <location>
        <begin position="30"/>
        <end position="42"/>
    </location>
</feature>
<feature type="chain" id="PRO_5011496315" description="Peptidylprolyl isomerase" evidence="2">
    <location>
        <begin position="26"/>
        <end position="305"/>
    </location>
</feature>
<keyword evidence="4" id="KW-1185">Reference proteome</keyword>
<feature type="signal peptide" evidence="2">
    <location>
        <begin position="1"/>
        <end position="25"/>
    </location>
</feature>
<proteinExistence type="predicted"/>
<dbReference type="EMBL" id="FNPZ01000002">
    <property type="protein sequence ID" value="SDZ06001.1"/>
    <property type="molecule type" value="Genomic_DNA"/>
</dbReference>
<evidence type="ECO:0000256" key="1">
    <source>
        <dbReference type="SAM" id="MobiDB-lite"/>
    </source>
</evidence>
<organism evidence="3 4">
    <name type="scientific">Herbiconiux ginsengi</name>
    <dbReference type="NCBI Taxonomy" id="381665"/>
    <lineage>
        <taxon>Bacteria</taxon>
        <taxon>Bacillati</taxon>
        <taxon>Actinomycetota</taxon>
        <taxon>Actinomycetes</taxon>
        <taxon>Micrococcales</taxon>
        <taxon>Microbacteriaceae</taxon>
        <taxon>Herbiconiux</taxon>
    </lineage>
</organism>
<dbReference type="Proteomes" id="UP000198891">
    <property type="component" value="Unassembled WGS sequence"/>
</dbReference>
<dbReference type="SUPFAM" id="SSF54534">
    <property type="entry name" value="FKBP-like"/>
    <property type="match status" value="1"/>
</dbReference>
<protein>
    <recommendedName>
        <fullName evidence="5">Peptidylprolyl isomerase</fullName>
    </recommendedName>
</protein>
<sequence length="305" mass="30134">MRKSLALILSAGLLLSLAACSGSPAAPDCSTATPSGDSSEAITATGDLGADPAATFPFPLVAEQAERSVLIPGSGDLVGPGSTVVANYTVYDGETGAAAGAPQSTALVVADSLPDGLRNGLLCTSAGERVAIVLPNDQATAIFSGATGSVVMVFDITSTFPRAATGADQPAQAGFPSVVHDSNGRPGITIVSGDTPTDAKSALLKKGEGTVVAKGDSIIVQSLAVSYATPDKVVSSTWEDGTPKLWAMSDTPSTGSSSTTPPGITPFLVGQTVGSEVLVVLPDASGGSATAYVVDILGILPTASN</sequence>
<gene>
    <name evidence="3" type="ORF">SAMN05216554_2181</name>
</gene>
<feature type="region of interest" description="Disordered" evidence="1">
    <location>
        <begin position="26"/>
        <end position="46"/>
    </location>
</feature>
<keyword evidence="2" id="KW-0732">Signal</keyword>